<keyword evidence="5" id="KW-1185">Reference proteome</keyword>
<proteinExistence type="inferred from homology"/>
<organism evidence="4 5">
    <name type="scientific">Alkalibacterium iburiense</name>
    <dbReference type="NCBI Taxonomy" id="290589"/>
    <lineage>
        <taxon>Bacteria</taxon>
        <taxon>Bacillati</taxon>
        <taxon>Bacillota</taxon>
        <taxon>Bacilli</taxon>
        <taxon>Lactobacillales</taxon>
        <taxon>Carnobacteriaceae</taxon>
        <taxon>Alkalibacterium</taxon>
    </lineage>
</organism>
<evidence type="ECO:0000313" key="5">
    <source>
        <dbReference type="Proteomes" id="UP001501166"/>
    </source>
</evidence>
<evidence type="ECO:0000256" key="1">
    <source>
        <dbReference type="PROSITE-ProRule" id="PRU00285"/>
    </source>
</evidence>
<dbReference type="InterPro" id="IPR002068">
    <property type="entry name" value="A-crystallin/Hsp20_dom"/>
</dbReference>
<dbReference type="SUPFAM" id="SSF49764">
    <property type="entry name" value="HSP20-like chaperones"/>
    <property type="match status" value="1"/>
</dbReference>
<comment type="similarity">
    <text evidence="1 2">Belongs to the small heat shock protein (HSP20) family.</text>
</comment>
<dbReference type="Proteomes" id="UP001501166">
    <property type="component" value="Unassembled WGS sequence"/>
</dbReference>
<feature type="domain" description="SHSP" evidence="3">
    <location>
        <begin position="26"/>
        <end position="139"/>
    </location>
</feature>
<name>A0ABN0X1S5_9LACT</name>
<comment type="caution">
    <text evidence="4">The sequence shown here is derived from an EMBL/GenBank/DDBJ whole genome shotgun (WGS) entry which is preliminary data.</text>
</comment>
<protein>
    <submittedName>
        <fullName evidence="4">Hsp20/alpha crystallin family protein</fullName>
    </submittedName>
</protein>
<dbReference type="Pfam" id="PF00011">
    <property type="entry name" value="HSP20"/>
    <property type="match status" value="1"/>
</dbReference>
<sequence>MSNLFPTRRDFMDFGGRFFDDFFNQSLSNVSSFNTDIKELEKEYVLEADLPGMTKENIRLNYQDNVLSIEAKTDASKDERDDEGNYIRRERMSRSYSRQFVLKDVDEEGIKATFENGVLTVTLPKRETKKSESGNIPIN</sequence>
<accession>A0ABN0X1S5</accession>
<reference evidence="4 5" key="1">
    <citation type="journal article" date="2019" name="Int. J. Syst. Evol. Microbiol.">
        <title>The Global Catalogue of Microorganisms (GCM) 10K type strain sequencing project: providing services to taxonomists for standard genome sequencing and annotation.</title>
        <authorList>
            <consortium name="The Broad Institute Genomics Platform"/>
            <consortium name="The Broad Institute Genome Sequencing Center for Infectious Disease"/>
            <person name="Wu L."/>
            <person name="Ma J."/>
        </authorList>
    </citation>
    <scope>NUCLEOTIDE SEQUENCE [LARGE SCALE GENOMIC DNA]</scope>
    <source>
        <strain evidence="4 5">JCM 12662</strain>
    </source>
</reference>
<dbReference type="EMBL" id="BAAACW010000019">
    <property type="protein sequence ID" value="GAA0352952.1"/>
    <property type="molecule type" value="Genomic_DNA"/>
</dbReference>
<dbReference type="InterPro" id="IPR008978">
    <property type="entry name" value="HSP20-like_chaperone"/>
</dbReference>
<gene>
    <name evidence="4" type="ORF">GCM10008932_02450</name>
</gene>
<dbReference type="PANTHER" id="PTHR11527">
    <property type="entry name" value="HEAT-SHOCK PROTEIN 20 FAMILY MEMBER"/>
    <property type="match status" value="1"/>
</dbReference>
<dbReference type="InterPro" id="IPR031107">
    <property type="entry name" value="Small_HSP"/>
</dbReference>
<evidence type="ECO:0000259" key="3">
    <source>
        <dbReference type="PROSITE" id="PS01031"/>
    </source>
</evidence>
<dbReference type="Gene3D" id="2.60.40.790">
    <property type="match status" value="1"/>
</dbReference>
<evidence type="ECO:0000313" key="4">
    <source>
        <dbReference type="EMBL" id="GAA0352952.1"/>
    </source>
</evidence>
<dbReference type="PROSITE" id="PS01031">
    <property type="entry name" value="SHSP"/>
    <property type="match status" value="1"/>
</dbReference>
<evidence type="ECO:0000256" key="2">
    <source>
        <dbReference type="RuleBase" id="RU003616"/>
    </source>
</evidence>
<dbReference type="RefSeq" id="WP_343753181.1">
    <property type="nucleotide sequence ID" value="NZ_BAAACW010000019.1"/>
</dbReference>
<dbReference type="CDD" id="cd06471">
    <property type="entry name" value="ACD_LpsHSP_like"/>
    <property type="match status" value="1"/>
</dbReference>